<gene>
    <name evidence="3" type="ORF">GOP47_0015590</name>
    <name evidence="4" type="ORF">GOP47_0016058</name>
</gene>
<dbReference type="SUPFAM" id="SSF51197">
    <property type="entry name" value="Clavaminate synthase-like"/>
    <property type="match status" value="1"/>
</dbReference>
<evidence type="ECO:0000313" key="5">
    <source>
        <dbReference type="Proteomes" id="UP000886520"/>
    </source>
</evidence>
<accession>A0A9D4UJZ3</accession>
<evidence type="ECO:0000313" key="3">
    <source>
        <dbReference type="EMBL" id="KAI5069289.1"/>
    </source>
</evidence>
<dbReference type="PANTHER" id="PTHR12461:SF99">
    <property type="entry name" value="BIFUNCTIONAL PEPTIDASE AND (3S)-LYSYL HYDROXYLASE JMJD7"/>
    <property type="match status" value="1"/>
</dbReference>
<dbReference type="EMBL" id="JABFUD020000015">
    <property type="protein sequence ID" value="KAI5069289.1"/>
    <property type="molecule type" value="Genomic_DNA"/>
</dbReference>
<feature type="domain" description="Cupin-like" evidence="2">
    <location>
        <begin position="10"/>
        <end position="79"/>
    </location>
</feature>
<dbReference type="AlphaFoldDB" id="A0A9D4UJZ3"/>
<dbReference type="Proteomes" id="UP000886520">
    <property type="component" value="Chromosome 15"/>
</dbReference>
<comment type="caution">
    <text evidence="3">The sequence shown here is derived from an EMBL/GenBank/DDBJ whole genome shotgun (WGS) entry which is preliminary data.</text>
</comment>
<dbReference type="Gene3D" id="2.60.120.10">
    <property type="entry name" value="Jelly Rolls"/>
    <property type="match status" value="1"/>
</dbReference>
<organism evidence="3 5">
    <name type="scientific">Adiantum capillus-veneris</name>
    <name type="common">Maidenhair fern</name>
    <dbReference type="NCBI Taxonomy" id="13818"/>
    <lineage>
        <taxon>Eukaryota</taxon>
        <taxon>Viridiplantae</taxon>
        <taxon>Streptophyta</taxon>
        <taxon>Embryophyta</taxon>
        <taxon>Tracheophyta</taxon>
        <taxon>Polypodiopsida</taxon>
        <taxon>Polypodiidae</taxon>
        <taxon>Polypodiales</taxon>
        <taxon>Pteridineae</taxon>
        <taxon>Pteridaceae</taxon>
        <taxon>Vittarioideae</taxon>
        <taxon>Adiantum</taxon>
    </lineage>
</organism>
<comment type="similarity">
    <text evidence="1">Belongs to the JARID1 histone demethylase family.</text>
</comment>
<reference evidence="3" key="1">
    <citation type="submission" date="2021-01" db="EMBL/GenBank/DDBJ databases">
        <title>Adiantum capillus-veneris genome.</title>
        <authorList>
            <person name="Fang Y."/>
            <person name="Liao Q."/>
        </authorList>
    </citation>
    <scope>NUCLEOTIDE SEQUENCE</scope>
    <source>
        <strain evidence="3">H3</strain>
        <tissue evidence="3">Leaf</tissue>
    </source>
</reference>
<sequence>MFLHDMMRQDAETHLPWATEALGCLLEVENLWIRNEKAVTSFHKDHYENIYAVIAGEKHFTLLLPTCLDRLYIRHQHSQNRSYGERSLLCGSRSCTFSYLTNQEKRCVTWNSRIRTMSPLCKSGFDMHNARVWLCSNCWPFPVSWLGEEQVGMQIVESREFLWTVWSSEPLISSAATEAIRRLKGSGRSR</sequence>
<evidence type="ECO:0000313" key="4">
    <source>
        <dbReference type="EMBL" id="KAI5069757.1"/>
    </source>
</evidence>
<dbReference type="Pfam" id="PF13621">
    <property type="entry name" value="Cupin_8"/>
    <property type="match status" value="1"/>
</dbReference>
<keyword evidence="5" id="KW-1185">Reference proteome</keyword>
<dbReference type="InterPro" id="IPR041667">
    <property type="entry name" value="Cupin_8"/>
</dbReference>
<name>A0A9D4UJZ3_ADICA</name>
<protein>
    <recommendedName>
        <fullName evidence="2">Cupin-like domain-containing protein</fullName>
    </recommendedName>
</protein>
<dbReference type="OrthoDB" id="415358at2759"/>
<evidence type="ECO:0000259" key="2">
    <source>
        <dbReference type="Pfam" id="PF13621"/>
    </source>
</evidence>
<proteinExistence type="inferred from homology"/>
<dbReference type="InterPro" id="IPR014710">
    <property type="entry name" value="RmlC-like_jellyroll"/>
</dbReference>
<dbReference type="EMBL" id="JABFUD020000015">
    <property type="protein sequence ID" value="KAI5069757.1"/>
    <property type="molecule type" value="Genomic_DNA"/>
</dbReference>
<dbReference type="PANTHER" id="PTHR12461">
    <property type="entry name" value="HYPOXIA-INDUCIBLE FACTOR 1 ALPHA INHIBITOR-RELATED"/>
    <property type="match status" value="1"/>
</dbReference>
<evidence type="ECO:0000256" key="1">
    <source>
        <dbReference type="ARBA" id="ARBA00006801"/>
    </source>
</evidence>